<evidence type="ECO:0000313" key="2">
    <source>
        <dbReference type="Proteomes" id="UP000777438"/>
    </source>
</evidence>
<gene>
    <name evidence="1" type="ORF">B0T10DRAFT_455914</name>
</gene>
<organism evidence="1 2">
    <name type="scientific">Thelonectria olida</name>
    <dbReference type="NCBI Taxonomy" id="1576542"/>
    <lineage>
        <taxon>Eukaryota</taxon>
        <taxon>Fungi</taxon>
        <taxon>Dikarya</taxon>
        <taxon>Ascomycota</taxon>
        <taxon>Pezizomycotina</taxon>
        <taxon>Sordariomycetes</taxon>
        <taxon>Hypocreomycetidae</taxon>
        <taxon>Hypocreales</taxon>
        <taxon>Nectriaceae</taxon>
        <taxon>Thelonectria</taxon>
    </lineage>
</organism>
<keyword evidence="2" id="KW-1185">Reference proteome</keyword>
<evidence type="ECO:0000313" key="1">
    <source>
        <dbReference type="EMBL" id="KAH6895667.1"/>
    </source>
</evidence>
<accession>A0A9P8WCP0</accession>
<sequence length="109" mass="11475">MGSSRSRNASAVIGLVLFLSLKLCGPGNYLFPARSATAAKTALVGLLTGVMAITERFHTISLRGYLASTTTPAYLAVRLFPSRGMAMKSWGRWEAIELDSGAPEGSGVP</sequence>
<proteinExistence type="predicted"/>
<reference evidence="1 2" key="1">
    <citation type="journal article" date="2021" name="Nat. Commun.">
        <title>Genetic determinants of endophytism in the Arabidopsis root mycobiome.</title>
        <authorList>
            <person name="Mesny F."/>
            <person name="Miyauchi S."/>
            <person name="Thiergart T."/>
            <person name="Pickel B."/>
            <person name="Atanasova L."/>
            <person name="Karlsson M."/>
            <person name="Huettel B."/>
            <person name="Barry K.W."/>
            <person name="Haridas S."/>
            <person name="Chen C."/>
            <person name="Bauer D."/>
            <person name="Andreopoulos W."/>
            <person name="Pangilinan J."/>
            <person name="LaButti K."/>
            <person name="Riley R."/>
            <person name="Lipzen A."/>
            <person name="Clum A."/>
            <person name="Drula E."/>
            <person name="Henrissat B."/>
            <person name="Kohler A."/>
            <person name="Grigoriev I.V."/>
            <person name="Martin F.M."/>
            <person name="Hacquard S."/>
        </authorList>
    </citation>
    <scope>NUCLEOTIDE SEQUENCE [LARGE SCALE GENOMIC DNA]</scope>
    <source>
        <strain evidence="1 2">MPI-CAGE-CH-0241</strain>
    </source>
</reference>
<dbReference type="AlphaFoldDB" id="A0A9P8WCP0"/>
<dbReference type="Proteomes" id="UP000777438">
    <property type="component" value="Unassembled WGS sequence"/>
</dbReference>
<name>A0A9P8WCP0_9HYPO</name>
<comment type="caution">
    <text evidence="1">The sequence shown here is derived from an EMBL/GenBank/DDBJ whole genome shotgun (WGS) entry which is preliminary data.</text>
</comment>
<protein>
    <submittedName>
        <fullName evidence="1">Uncharacterized protein</fullName>
    </submittedName>
</protein>
<dbReference type="EMBL" id="JAGPYM010000004">
    <property type="protein sequence ID" value="KAH6895667.1"/>
    <property type="molecule type" value="Genomic_DNA"/>
</dbReference>